<organism evidence="2 3">
    <name type="scientific">Flavobacterium silvisoli</name>
    <dbReference type="NCBI Taxonomy" id="2529433"/>
    <lineage>
        <taxon>Bacteria</taxon>
        <taxon>Pseudomonadati</taxon>
        <taxon>Bacteroidota</taxon>
        <taxon>Flavobacteriia</taxon>
        <taxon>Flavobacteriales</taxon>
        <taxon>Flavobacteriaceae</taxon>
        <taxon>Flavobacterium</taxon>
    </lineage>
</organism>
<protein>
    <submittedName>
        <fullName evidence="2">Uncharacterized protein</fullName>
    </submittedName>
</protein>
<proteinExistence type="predicted"/>
<reference evidence="2 3" key="1">
    <citation type="submission" date="2019-02" db="EMBL/GenBank/DDBJ databases">
        <title>Flavobacterium sp. RD-2-33 isolated from forest soil.</title>
        <authorList>
            <person name="Chaudhary D.K."/>
        </authorList>
    </citation>
    <scope>NUCLEOTIDE SEQUENCE [LARGE SCALE GENOMIC DNA]</scope>
    <source>
        <strain evidence="2 3">RD-2-33</strain>
    </source>
</reference>
<feature type="transmembrane region" description="Helical" evidence="1">
    <location>
        <begin position="48"/>
        <end position="65"/>
    </location>
</feature>
<evidence type="ECO:0000313" key="3">
    <source>
        <dbReference type="Proteomes" id="UP000293300"/>
    </source>
</evidence>
<accession>A0A4V2L5J1</accession>
<evidence type="ECO:0000313" key="2">
    <source>
        <dbReference type="EMBL" id="TBX70779.1"/>
    </source>
</evidence>
<gene>
    <name evidence="2" type="ORF">EZL74_02580</name>
</gene>
<name>A0A4V2L5J1_9FLAO</name>
<feature type="transmembrane region" description="Helical" evidence="1">
    <location>
        <begin position="72"/>
        <end position="97"/>
    </location>
</feature>
<comment type="caution">
    <text evidence="2">The sequence shown here is derived from an EMBL/GenBank/DDBJ whole genome shotgun (WGS) entry which is preliminary data.</text>
</comment>
<keyword evidence="1" id="KW-1133">Transmembrane helix</keyword>
<keyword evidence="1" id="KW-0472">Membrane</keyword>
<sequence length="99" mass="11289">MSEIRWVMLSLAITFILILLLKDSVNLIGGSEVEWHLFIGLNKFLEILTYFTFSTFVVFGVKGFYEMYTQKVSNVIMICSGLILVLIIFVLSCQILLDA</sequence>
<dbReference type="EMBL" id="SJPE01000002">
    <property type="protein sequence ID" value="TBX70779.1"/>
    <property type="molecule type" value="Genomic_DNA"/>
</dbReference>
<keyword evidence="1" id="KW-0812">Transmembrane</keyword>
<dbReference type="Proteomes" id="UP000293300">
    <property type="component" value="Unassembled WGS sequence"/>
</dbReference>
<dbReference type="AlphaFoldDB" id="A0A4V2L5J1"/>
<evidence type="ECO:0000256" key="1">
    <source>
        <dbReference type="SAM" id="Phobius"/>
    </source>
</evidence>
<keyword evidence="3" id="KW-1185">Reference proteome</keyword>